<dbReference type="SUPFAM" id="SSF52490">
    <property type="entry name" value="Tubulin nucleotide-binding domain-like"/>
    <property type="match status" value="1"/>
</dbReference>
<dbReference type="InterPro" id="IPR024757">
    <property type="entry name" value="FtsZ_C"/>
</dbReference>
<accession>A0AB39V548</accession>
<dbReference type="EMBL" id="CP165647">
    <property type="protein sequence ID" value="XDU62535.1"/>
    <property type="molecule type" value="Genomic_DNA"/>
</dbReference>
<keyword evidence="1" id="KW-0547">Nucleotide-binding</keyword>
<dbReference type="Gene3D" id="3.40.50.1440">
    <property type="entry name" value="Tubulin/FtsZ, GTPase domain"/>
    <property type="match status" value="1"/>
</dbReference>
<dbReference type="SUPFAM" id="SSF55307">
    <property type="entry name" value="Tubulin C-terminal domain-like"/>
    <property type="match status" value="1"/>
</dbReference>
<dbReference type="InterPro" id="IPR045061">
    <property type="entry name" value="FtsZ/CetZ"/>
</dbReference>
<name>A0AB39V548_9FUSO</name>
<proteinExistence type="predicted"/>
<dbReference type="InterPro" id="IPR036525">
    <property type="entry name" value="Tubulin/FtsZ_GTPase_sf"/>
</dbReference>
<evidence type="ECO:0000259" key="4">
    <source>
        <dbReference type="SMART" id="SM00865"/>
    </source>
</evidence>
<keyword evidence="2" id="KW-0342">GTP-binding</keyword>
<dbReference type="RefSeq" id="WP_369716329.1">
    <property type="nucleotide sequence ID" value="NZ_CP165647.1"/>
</dbReference>
<feature type="domain" description="Tubulin/FtsZ GTPase" evidence="3">
    <location>
        <begin position="10"/>
        <end position="161"/>
    </location>
</feature>
<reference evidence="5" key="1">
    <citation type="submission" date="2024-07" db="EMBL/GenBank/DDBJ databases">
        <authorList>
            <person name="Li X.-J."/>
            <person name="Wang X."/>
        </authorList>
    </citation>
    <scope>NUCLEOTIDE SEQUENCE</scope>
    <source>
        <strain evidence="5">HSP-536</strain>
    </source>
</reference>
<dbReference type="AlphaFoldDB" id="A0AB39V548"/>
<organism evidence="5">
    <name type="scientific">Leptotrichia alba</name>
    <dbReference type="NCBI Taxonomy" id="3239304"/>
    <lineage>
        <taxon>Bacteria</taxon>
        <taxon>Fusobacteriati</taxon>
        <taxon>Fusobacteriota</taxon>
        <taxon>Fusobacteriia</taxon>
        <taxon>Fusobacteriales</taxon>
        <taxon>Leptotrichiaceae</taxon>
        <taxon>Leptotrichia</taxon>
    </lineage>
</organism>
<dbReference type="PANTHER" id="PTHR30314:SF3">
    <property type="entry name" value="MITOCHONDRIAL DIVISION PROTEIN FSZA"/>
    <property type="match status" value="1"/>
</dbReference>
<evidence type="ECO:0000259" key="3">
    <source>
        <dbReference type="SMART" id="SM00864"/>
    </source>
</evidence>
<evidence type="ECO:0008006" key="6">
    <source>
        <dbReference type="Google" id="ProtNLM"/>
    </source>
</evidence>
<dbReference type="GO" id="GO:0003924">
    <property type="term" value="F:GTPase activity"/>
    <property type="evidence" value="ECO:0007669"/>
    <property type="project" value="InterPro"/>
</dbReference>
<dbReference type="SMART" id="SM00864">
    <property type="entry name" value="Tubulin"/>
    <property type="match status" value="1"/>
</dbReference>
<evidence type="ECO:0000256" key="2">
    <source>
        <dbReference type="ARBA" id="ARBA00023134"/>
    </source>
</evidence>
<protein>
    <recommendedName>
        <fullName evidence="6">Cell division protein FtsZ</fullName>
    </recommendedName>
</protein>
<evidence type="ECO:0000313" key="5">
    <source>
        <dbReference type="EMBL" id="XDU62535.1"/>
    </source>
</evidence>
<feature type="domain" description="Tubulin/FtsZ 2-layer sandwich" evidence="4">
    <location>
        <begin position="163"/>
        <end position="273"/>
    </location>
</feature>
<dbReference type="Gene3D" id="3.30.1330.20">
    <property type="entry name" value="Tubulin/FtsZ, C-terminal domain"/>
    <property type="match status" value="1"/>
</dbReference>
<evidence type="ECO:0000256" key="1">
    <source>
        <dbReference type="ARBA" id="ARBA00022741"/>
    </source>
</evidence>
<dbReference type="PANTHER" id="PTHR30314">
    <property type="entry name" value="CELL DIVISION PROTEIN FTSZ-RELATED"/>
    <property type="match status" value="1"/>
</dbReference>
<dbReference type="SMART" id="SM00865">
    <property type="entry name" value="Tubulin_C"/>
    <property type="match status" value="1"/>
</dbReference>
<dbReference type="Pfam" id="PF12327">
    <property type="entry name" value="FtsZ_C"/>
    <property type="match status" value="1"/>
</dbReference>
<sequence>MNIENEKNVEIKVAGIGKTGNNTLNEIIKAVEADFVAVSEKQENLDLSESGTKILMTKDFEEKMKKALENTDMLFILAETDETENVKISTAAAKIAQSLEILTVSIIAAPSAEEFEKIGKTELKQFSDIVVTVPSEKISEEIEKIFARDIKLIVDIIREKGIVNLDFADVNSMLKGGGTAVIAYGTATGENKENVVEKALNEILSKNSIKNARRILMNIVAGPEIGLTELTKITEILEKELETEKSCIVWAYATEPEEGRLSITLIATDFSNE</sequence>
<gene>
    <name evidence="5" type="ORF">AB8B28_01280</name>
</gene>
<dbReference type="InterPro" id="IPR037103">
    <property type="entry name" value="Tubulin/FtsZ-like_C"/>
</dbReference>
<dbReference type="KEGG" id="lala:AB8B28_01280"/>
<dbReference type="GO" id="GO:0032153">
    <property type="term" value="C:cell division site"/>
    <property type="evidence" value="ECO:0007669"/>
    <property type="project" value="TreeGrafter"/>
</dbReference>
<dbReference type="InterPro" id="IPR018316">
    <property type="entry name" value="Tubulin/FtsZ_2-layer-sand-dom"/>
</dbReference>
<dbReference type="GO" id="GO:0005525">
    <property type="term" value="F:GTP binding"/>
    <property type="evidence" value="ECO:0007669"/>
    <property type="project" value="UniProtKB-KW"/>
</dbReference>
<dbReference type="InterPro" id="IPR003008">
    <property type="entry name" value="Tubulin_FtsZ_GTPase"/>
</dbReference>
<dbReference type="InterPro" id="IPR008280">
    <property type="entry name" value="Tub_FtsZ_C"/>
</dbReference>
<dbReference type="GO" id="GO:0005737">
    <property type="term" value="C:cytoplasm"/>
    <property type="evidence" value="ECO:0007669"/>
    <property type="project" value="TreeGrafter"/>
</dbReference>
<dbReference type="GO" id="GO:0051301">
    <property type="term" value="P:cell division"/>
    <property type="evidence" value="ECO:0007669"/>
    <property type="project" value="TreeGrafter"/>
</dbReference>